<proteinExistence type="predicted"/>
<name>A0A7D5M2A9_9ARCH</name>
<dbReference type="EMBL" id="CP026993">
    <property type="protein sequence ID" value="QLH02890.1"/>
    <property type="molecule type" value="Genomic_DNA"/>
</dbReference>
<organism evidence="2 3">
    <name type="scientific">Nitrosopumilus cobalaminigenes</name>
    <dbReference type="NCBI Taxonomy" id="1470066"/>
    <lineage>
        <taxon>Archaea</taxon>
        <taxon>Nitrososphaerota</taxon>
        <taxon>Nitrososphaeria</taxon>
        <taxon>Nitrosopumilales</taxon>
        <taxon>Nitrosopumilaceae</taxon>
        <taxon>Nitrosopumilus</taxon>
    </lineage>
</organism>
<evidence type="ECO:0000256" key="1">
    <source>
        <dbReference type="SAM" id="Coils"/>
    </source>
</evidence>
<dbReference type="Proteomes" id="UP000509771">
    <property type="component" value="Chromosome"/>
</dbReference>
<dbReference type="AlphaFoldDB" id="A0A7D5M2A9"/>
<keyword evidence="3" id="KW-1185">Reference proteome</keyword>
<feature type="coiled-coil region" evidence="1">
    <location>
        <begin position="38"/>
        <end position="65"/>
    </location>
</feature>
<dbReference type="RefSeq" id="WP_179359983.1">
    <property type="nucleotide sequence ID" value="NZ_CP026993.1"/>
</dbReference>
<evidence type="ECO:0000313" key="3">
    <source>
        <dbReference type="Proteomes" id="UP000509771"/>
    </source>
</evidence>
<evidence type="ECO:0000313" key="2">
    <source>
        <dbReference type="EMBL" id="QLH02890.1"/>
    </source>
</evidence>
<dbReference type="OrthoDB" id="3028at2157"/>
<sequence>MSSEDIIIEKLFEQRDMNLSMLKNLDFELLMDPTEKEIEKIQELQKNTIEELKKIEQEIAFLTAKKS</sequence>
<gene>
    <name evidence="2" type="ORF">C5F47_04675</name>
</gene>
<reference evidence="2 3" key="1">
    <citation type="submission" date="2018-02" db="EMBL/GenBank/DDBJ databases">
        <title>Complete genome of Nitrosopumilus cobalaminigenes HCA1.</title>
        <authorList>
            <person name="Qin W."/>
            <person name="Zheng Y."/>
            <person name="Stahl D.A."/>
        </authorList>
    </citation>
    <scope>NUCLEOTIDE SEQUENCE [LARGE SCALE GENOMIC DNA]</scope>
    <source>
        <strain evidence="2 3">HCA1</strain>
    </source>
</reference>
<dbReference type="GeneID" id="56059303"/>
<protein>
    <submittedName>
        <fullName evidence="2">Uncharacterized protein</fullName>
    </submittedName>
</protein>
<dbReference type="KEGG" id="ncl:C5F47_04675"/>
<accession>A0A7D5M2A9</accession>
<keyword evidence="1" id="KW-0175">Coiled coil</keyword>